<dbReference type="Gene3D" id="2.30.30.40">
    <property type="entry name" value="SH3 Domains"/>
    <property type="match status" value="2"/>
</dbReference>
<accession>F5RF47</accession>
<feature type="chain" id="PRO_5003325837" description="SH3b domain-containing protein" evidence="1">
    <location>
        <begin position="21"/>
        <end position="149"/>
    </location>
</feature>
<evidence type="ECO:0008006" key="4">
    <source>
        <dbReference type="Google" id="ProtNLM"/>
    </source>
</evidence>
<keyword evidence="3" id="KW-1185">Reference proteome</keyword>
<comment type="caution">
    <text evidence="2">The sequence shown here is derived from an EMBL/GenBank/DDBJ whole genome shotgun (WGS) entry which is preliminary data.</text>
</comment>
<dbReference type="OrthoDB" id="5297720at2"/>
<dbReference type="AlphaFoldDB" id="F5RF47"/>
<dbReference type="Proteomes" id="UP000005019">
    <property type="component" value="Unassembled WGS sequence"/>
</dbReference>
<evidence type="ECO:0000256" key="1">
    <source>
        <dbReference type="SAM" id="SignalP"/>
    </source>
</evidence>
<dbReference type="eggNOG" id="COG3807">
    <property type="taxonomic scope" value="Bacteria"/>
</dbReference>
<dbReference type="Pfam" id="PF06347">
    <property type="entry name" value="SH3_4"/>
    <property type="match status" value="2"/>
</dbReference>
<protein>
    <recommendedName>
        <fullName evidence="4">SH3b domain-containing protein</fullName>
    </recommendedName>
</protein>
<evidence type="ECO:0000313" key="3">
    <source>
        <dbReference type="Proteomes" id="UP000005019"/>
    </source>
</evidence>
<dbReference type="RefSeq" id="WP_008062984.1">
    <property type="nucleotide sequence ID" value="NZ_AFHG01000053.1"/>
</dbReference>
<evidence type="ECO:0000313" key="2">
    <source>
        <dbReference type="EMBL" id="EGK70703.1"/>
    </source>
</evidence>
<reference evidence="2 3" key="1">
    <citation type="journal article" date="2011" name="J. Bacteriol.">
        <title>Genome sequence of Methyloversatilis universalis FAM5T, a methylotrophic representative of the order Rhodocyclales.</title>
        <authorList>
            <person name="Kittichotirat W."/>
            <person name="Good N.M."/>
            <person name="Hall R."/>
            <person name="Bringel F."/>
            <person name="Lajus A."/>
            <person name="Medigue C."/>
            <person name="Smalley N.E."/>
            <person name="Beck D."/>
            <person name="Bumgarner R."/>
            <person name="Vuilleumier S."/>
            <person name="Kalyuzhnaya M.G."/>
        </authorList>
    </citation>
    <scope>NUCLEOTIDE SEQUENCE [LARGE SCALE GENOMIC DNA]</scope>
    <source>
        <strain evidence="3">ATCC BAA-1314 / JCM 13912 / FAM5</strain>
    </source>
</reference>
<dbReference type="EMBL" id="AFHG01000053">
    <property type="protein sequence ID" value="EGK70703.1"/>
    <property type="molecule type" value="Genomic_DNA"/>
</dbReference>
<proteinExistence type="predicted"/>
<gene>
    <name evidence="2" type="ORF">METUNv1_02924</name>
</gene>
<organism evidence="2 3">
    <name type="scientific">Methyloversatilis universalis (strain ATCC BAA-1314 / DSM 25237 / JCM 13912 / CCUG 52030 / FAM5)</name>
    <dbReference type="NCBI Taxonomy" id="1000565"/>
    <lineage>
        <taxon>Bacteria</taxon>
        <taxon>Pseudomonadati</taxon>
        <taxon>Pseudomonadota</taxon>
        <taxon>Betaproteobacteria</taxon>
        <taxon>Nitrosomonadales</taxon>
        <taxon>Sterolibacteriaceae</taxon>
        <taxon>Methyloversatilis</taxon>
    </lineage>
</organism>
<name>F5RF47_METUF</name>
<sequence>MKRLALAALAAVALAPAALAAGLEYRSLADVAVLYDAPSKQARQQYVIARQTPVEVVRTQAGWVKVREPGGMLAWVESSALSPQRSVIVTAEKARVLARPEDAAPLVFEAERRVLLEPLLNEQAPAGWARVKHRDGQSGYVRISQVWGL</sequence>
<feature type="signal peptide" evidence="1">
    <location>
        <begin position="1"/>
        <end position="20"/>
    </location>
</feature>
<dbReference type="STRING" id="1000565.METUNv1_02924"/>
<keyword evidence="1" id="KW-0732">Signal</keyword>
<dbReference type="InterPro" id="IPR010466">
    <property type="entry name" value="DUF1058"/>
</dbReference>